<dbReference type="Pfam" id="PF01734">
    <property type="entry name" value="Patatin"/>
    <property type="match status" value="1"/>
</dbReference>
<feature type="domain" description="PNPLA" evidence="5">
    <location>
        <begin position="9"/>
        <end position="171"/>
    </location>
</feature>
<dbReference type="EMBL" id="LCDE01000001">
    <property type="protein sequence ID" value="KKS46616.1"/>
    <property type="molecule type" value="Genomic_DNA"/>
</dbReference>
<evidence type="ECO:0000256" key="1">
    <source>
        <dbReference type="ARBA" id="ARBA00022801"/>
    </source>
</evidence>
<evidence type="ECO:0000256" key="3">
    <source>
        <dbReference type="ARBA" id="ARBA00023098"/>
    </source>
</evidence>
<dbReference type="InterPro" id="IPR050301">
    <property type="entry name" value="NTE"/>
</dbReference>
<evidence type="ECO:0000313" key="6">
    <source>
        <dbReference type="EMBL" id="KKS46616.1"/>
    </source>
</evidence>
<name>A0A0G1BK26_9BACT</name>
<keyword evidence="1 4" id="KW-0378">Hydrolase</keyword>
<dbReference type="CDD" id="cd07205">
    <property type="entry name" value="Pat_PNPLA6_PNPLA7_NTE1_like"/>
    <property type="match status" value="1"/>
</dbReference>
<dbReference type="GO" id="GO:0016042">
    <property type="term" value="P:lipid catabolic process"/>
    <property type="evidence" value="ECO:0007669"/>
    <property type="project" value="UniProtKB-UniRule"/>
</dbReference>
<proteinExistence type="predicted"/>
<dbReference type="Gene3D" id="3.40.1090.10">
    <property type="entry name" value="Cytosolic phospholipase A2 catalytic domain"/>
    <property type="match status" value="1"/>
</dbReference>
<feature type="short sequence motif" description="GXSXG" evidence="4">
    <location>
        <begin position="40"/>
        <end position="44"/>
    </location>
</feature>
<dbReference type="PATRIC" id="fig|1618609.3.peg.76"/>
<evidence type="ECO:0000256" key="2">
    <source>
        <dbReference type="ARBA" id="ARBA00022963"/>
    </source>
</evidence>
<evidence type="ECO:0000313" key="7">
    <source>
        <dbReference type="Proteomes" id="UP000034951"/>
    </source>
</evidence>
<dbReference type="PROSITE" id="PS51635">
    <property type="entry name" value="PNPLA"/>
    <property type="match status" value="1"/>
</dbReference>
<sequence>MAVKKKIGLALGGGGAKGLAHIGVIKALLAAGIDIDYIAGTSMGALVGGYYAATKDIKALENMAYSLKRSDVFPITEILKRKDGALFRGQSVVNILKKEFGDIKIENCKIPFAAIATNAKNGDEARLDKDSLINAVKASIAIPGVFSPVEIDGKILMDGGLVNPVPADVARQMGAEYVIAVDVSSKWFMAPEKLANTSDIYSVMSSALSIIEYQVAKIPLKSADIVLRPPVLNYDWLDFSKAKELIKTGERELELKLREIRRQTGYKKPPQTFGEKFLDFIINKPD</sequence>
<accession>A0A0G1BK26</accession>
<organism evidence="6 7">
    <name type="scientific">Candidatus Azambacteria bacterium GW2011_GWA1_42_19</name>
    <dbReference type="NCBI Taxonomy" id="1618609"/>
    <lineage>
        <taxon>Bacteria</taxon>
        <taxon>Candidatus Azamiibacteriota</taxon>
    </lineage>
</organism>
<dbReference type="PANTHER" id="PTHR14226">
    <property type="entry name" value="NEUROPATHY TARGET ESTERASE/SWISS CHEESE D.MELANOGASTER"/>
    <property type="match status" value="1"/>
</dbReference>
<feature type="active site" description="Nucleophile" evidence="4">
    <location>
        <position position="42"/>
    </location>
</feature>
<feature type="short sequence motif" description="GXGXXG" evidence="4">
    <location>
        <begin position="13"/>
        <end position="18"/>
    </location>
</feature>
<gene>
    <name evidence="6" type="ORF">UV10_C0001G0073</name>
</gene>
<evidence type="ECO:0000259" key="5">
    <source>
        <dbReference type="PROSITE" id="PS51635"/>
    </source>
</evidence>
<dbReference type="InterPro" id="IPR016035">
    <property type="entry name" value="Acyl_Trfase/lysoPLipase"/>
</dbReference>
<dbReference type="PANTHER" id="PTHR14226:SF76">
    <property type="entry name" value="NTE FAMILY PROTEIN RSSA"/>
    <property type="match status" value="1"/>
</dbReference>
<protein>
    <submittedName>
        <fullName evidence="6">Esterase of the alpha-beta hydrolase superfamily protein</fullName>
    </submittedName>
</protein>
<dbReference type="SUPFAM" id="SSF52151">
    <property type="entry name" value="FabD/lysophospholipase-like"/>
    <property type="match status" value="1"/>
</dbReference>
<keyword evidence="2 4" id="KW-0442">Lipid degradation</keyword>
<evidence type="ECO:0000256" key="4">
    <source>
        <dbReference type="PROSITE-ProRule" id="PRU01161"/>
    </source>
</evidence>
<feature type="active site" description="Proton acceptor" evidence="4">
    <location>
        <position position="158"/>
    </location>
</feature>
<reference evidence="6 7" key="1">
    <citation type="journal article" date="2015" name="Nature">
        <title>rRNA introns, odd ribosomes, and small enigmatic genomes across a large radiation of phyla.</title>
        <authorList>
            <person name="Brown C.T."/>
            <person name="Hug L.A."/>
            <person name="Thomas B.C."/>
            <person name="Sharon I."/>
            <person name="Castelle C.J."/>
            <person name="Singh A."/>
            <person name="Wilkins M.J."/>
            <person name="Williams K.H."/>
            <person name="Banfield J.F."/>
        </authorList>
    </citation>
    <scope>NUCLEOTIDE SEQUENCE [LARGE SCALE GENOMIC DNA]</scope>
</reference>
<dbReference type="Proteomes" id="UP000034951">
    <property type="component" value="Unassembled WGS sequence"/>
</dbReference>
<keyword evidence="3 4" id="KW-0443">Lipid metabolism</keyword>
<dbReference type="GO" id="GO:0016787">
    <property type="term" value="F:hydrolase activity"/>
    <property type="evidence" value="ECO:0007669"/>
    <property type="project" value="UniProtKB-UniRule"/>
</dbReference>
<dbReference type="AlphaFoldDB" id="A0A0G1BK26"/>
<feature type="short sequence motif" description="DGA/G" evidence="4">
    <location>
        <begin position="158"/>
        <end position="160"/>
    </location>
</feature>
<dbReference type="InterPro" id="IPR002641">
    <property type="entry name" value="PNPLA_dom"/>
</dbReference>
<comment type="caution">
    <text evidence="6">The sequence shown here is derived from an EMBL/GenBank/DDBJ whole genome shotgun (WGS) entry which is preliminary data.</text>
</comment>